<evidence type="ECO:0000313" key="1">
    <source>
        <dbReference type="EMBL" id="CAK5037558.1"/>
    </source>
</evidence>
<proteinExistence type="predicted"/>
<sequence>MWKLLLININEKKLLIKDDNITTKVQIFAEEARLILLDIYAIHHYTNYFLVWNQNKYMKQKEGESKENNEDNDDEDMEEQKEEEKKQKDEEIKIEKQKNEKKALKQYYENLIDKLLFKAFTDKSPGAIDEFKRRIYEVSNSSSNADSLPPPNTYRLNKNGSSDSSSLLTTNMPFYVDVFLGKELESRDTLIKNILNKSFISKLSKKFSWKGKIGNEKILQIEKIGSFYSIKHEIVDEKINIKSVEELFKYNDWLLSGGTWPSKMTNLAISIDKKCENIGEIKGSGENALCVIVRLFAFCLAIDNQFRSNEGKLLKYFRNMDVLYVEWIRESTNSILNYFNLKETEKVIETLIEEYNQFFEIVEKNPYINPTPGLLNKENQKKIQNKEEEIENFEKNNLNKYSNAKSENEANEKEENTKTKEGNEVNIFNENGEINWGNEDFLMNLDY</sequence>
<comment type="caution">
    <text evidence="1">The sequence shown here is derived from an EMBL/GenBank/DDBJ whole genome shotgun (WGS) entry which is preliminary data.</text>
</comment>
<gene>
    <name evidence="1" type="ORF">MENTE1834_LOCUS9369</name>
</gene>
<accession>A0ACB0YAM5</accession>
<organism evidence="1 2">
    <name type="scientific">Meloidogyne enterolobii</name>
    <name type="common">Root-knot nematode worm</name>
    <name type="synonym">Meloidogyne mayaguensis</name>
    <dbReference type="NCBI Taxonomy" id="390850"/>
    <lineage>
        <taxon>Eukaryota</taxon>
        <taxon>Metazoa</taxon>
        <taxon>Ecdysozoa</taxon>
        <taxon>Nematoda</taxon>
        <taxon>Chromadorea</taxon>
        <taxon>Rhabditida</taxon>
        <taxon>Tylenchina</taxon>
        <taxon>Tylenchomorpha</taxon>
        <taxon>Tylenchoidea</taxon>
        <taxon>Meloidogynidae</taxon>
        <taxon>Meloidogyninae</taxon>
        <taxon>Meloidogyne</taxon>
    </lineage>
</organism>
<name>A0ACB0YAM5_MELEN</name>
<dbReference type="EMBL" id="CAVMJV010000008">
    <property type="protein sequence ID" value="CAK5037558.1"/>
    <property type="molecule type" value="Genomic_DNA"/>
</dbReference>
<protein>
    <submittedName>
        <fullName evidence="1">Uncharacterized protein</fullName>
    </submittedName>
</protein>
<evidence type="ECO:0000313" key="2">
    <source>
        <dbReference type="Proteomes" id="UP001497535"/>
    </source>
</evidence>
<keyword evidence="2" id="KW-1185">Reference proteome</keyword>
<reference evidence="1" key="1">
    <citation type="submission" date="2023-11" db="EMBL/GenBank/DDBJ databases">
        <authorList>
            <person name="Poullet M."/>
        </authorList>
    </citation>
    <scope>NUCLEOTIDE SEQUENCE</scope>
    <source>
        <strain evidence="1">E1834</strain>
    </source>
</reference>
<dbReference type="Proteomes" id="UP001497535">
    <property type="component" value="Unassembled WGS sequence"/>
</dbReference>